<keyword evidence="2" id="KW-1185">Reference proteome</keyword>
<dbReference type="AlphaFoldDB" id="A0A8S4EM16"/>
<proteinExistence type="predicted"/>
<sequence length="122" mass="13916">MMMMMITLRNHERRLQATLLEQRGYTCEVPQMDPFDKEIMQFFEVVDKIYCPGFDWVACHMDFFVRDPPCGVTDAEGTRYPRRQRVAGEVAGKGNACTARHYFGSLGRAVEAATCVVESVII</sequence>
<name>A0A8S4EM16_PLUXY</name>
<accession>A0A8S4EM16</accession>
<reference evidence="1" key="1">
    <citation type="submission" date="2020-11" db="EMBL/GenBank/DDBJ databases">
        <authorList>
            <person name="Whiteford S."/>
        </authorList>
    </citation>
    <scope>NUCLEOTIDE SEQUENCE</scope>
</reference>
<comment type="caution">
    <text evidence="1">The sequence shown here is derived from an EMBL/GenBank/DDBJ whole genome shotgun (WGS) entry which is preliminary data.</text>
</comment>
<dbReference type="Proteomes" id="UP000653454">
    <property type="component" value="Unassembled WGS sequence"/>
</dbReference>
<evidence type="ECO:0000313" key="1">
    <source>
        <dbReference type="EMBL" id="CAG9116430.1"/>
    </source>
</evidence>
<dbReference type="EMBL" id="CAJHNJ030000018">
    <property type="protein sequence ID" value="CAG9116430.1"/>
    <property type="molecule type" value="Genomic_DNA"/>
</dbReference>
<gene>
    <name evidence="1" type="ORF">PLXY2_LOCUS6054</name>
</gene>
<protein>
    <submittedName>
        <fullName evidence="1">(diamondback moth) hypothetical protein</fullName>
    </submittedName>
</protein>
<organism evidence="1 2">
    <name type="scientific">Plutella xylostella</name>
    <name type="common">Diamondback moth</name>
    <name type="synonym">Plutella maculipennis</name>
    <dbReference type="NCBI Taxonomy" id="51655"/>
    <lineage>
        <taxon>Eukaryota</taxon>
        <taxon>Metazoa</taxon>
        <taxon>Ecdysozoa</taxon>
        <taxon>Arthropoda</taxon>
        <taxon>Hexapoda</taxon>
        <taxon>Insecta</taxon>
        <taxon>Pterygota</taxon>
        <taxon>Neoptera</taxon>
        <taxon>Endopterygota</taxon>
        <taxon>Lepidoptera</taxon>
        <taxon>Glossata</taxon>
        <taxon>Ditrysia</taxon>
        <taxon>Yponomeutoidea</taxon>
        <taxon>Plutellidae</taxon>
        <taxon>Plutella</taxon>
    </lineage>
</organism>
<evidence type="ECO:0000313" key="2">
    <source>
        <dbReference type="Proteomes" id="UP000653454"/>
    </source>
</evidence>